<protein>
    <submittedName>
        <fullName evidence="12">Sugar transport protein 13</fullName>
    </submittedName>
</protein>
<keyword evidence="8 10" id="KW-0472">Membrane</keyword>
<keyword evidence="4 12" id="KW-0762">Sugar transport</keyword>
<dbReference type="Gene3D" id="1.20.1250.20">
    <property type="entry name" value="MFS general substrate transporter like domains"/>
    <property type="match status" value="1"/>
</dbReference>
<comment type="similarity">
    <text evidence="2 9">Belongs to the major facilitator superfamily. Sugar transporter (TC 2.A.1.1) family.</text>
</comment>
<dbReference type="GO" id="GO:0015293">
    <property type="term" value="F:symporter activity"/>
    <property type="evidence" value="ECO:0007669"/>
    <property type="project" value="UniProtKB-KW"/>
</dbReference>
<evidence type="ECO:0000256" key="5">
    <source>
        <dbReference type="ARBA" id="ARBA00022692"/>
    </source>
</evidence>
<dbReference type="PANTHER" id="PTHR23500">
    <property type="entry name" value="SOLUTE CARRIER FAMILY 2, FACILITATED GLUCOSE TRANSPORTER"/>
    <property type="match status" value="1"/>
</dbReference>
<feature type="transmembrane region" description="Helical" evidence="10">
    <location>
        <begin position="259"/>
        <end position="281"/>
    </location>
</feature>
<feature type="transmembrane region" description="Helical" evidence="10">
    <location>
        <begin position="287"/>
        <end position="310"/>
    </location>
</feature>
<dbReference type="PROSITE" id="PS50850">
    <property type="entry name" value="MFS"/>
    <property type="match status" value="1"/>
</dbReference>
<evidence type="ECO:0000313" key="13">
    <source>
        <dbReference type="Proteomes" id="UP000236161"/>
    </source>
</evidence>
<feature type="transmembrane region" description="Helical" evidence="10">
    <location>
        <begin position="372"/>
        <end position="394"/>
    </location>
</feature>
<reference evidence="12 13" key="1">
    <citation type="journal article" date="2017" name="Nature">
        <title>The Apostasia genome and the evolution of orchids.</title>
        <authorList>
            <person name="Zhang G.Q."/>
            <person name="Liu K.W."/>
            <person name="Li Z."/>
            <person name="Lohaus R."/>
            <person name="Hsiao Y.Y."/>
            <person name="Niu S.C."/>
            <person name="Wang J.Y."/>
            <person name="Lin Y.C."/>
            <person name="Xu Q."/>
            <person name="Chen L.J."/>
            <person name="Yoshida K."/>
            <person name="Fujiwara S."/>
            <person name="Wang Z.W."/>
            <person name="Zhang Y.Q."/>
            <person name="Mitsuda N."/>
            <person name="Wang M."/>
            <person name="Liu G.H."/>
            <person name="Pecoraro L."/>
            <person name="Huang H.X."/>
            <person name="Xiao X.J."/>
            <person name="Lin M."/>
            <person name="Wu X.Y."/>
            <person name="Wu W.L."/>
            <person name="Chen Y.Y."/>
            <person name="Chang S.B."/>
            <person name="Sakamoto S."/>
            <person name="Ohme-Takagi M."/>
            <person name="Yagi M."/>
            <person name="Zeng S.J."/>
            <person name="Shen C.Y."/>
            <person name="Yeh C.M."/>
            <person name="Luo Y.B."/>
            <person name="Tsai W.C."/>
            <person name="Van de Peer Y."/>
            <person name="Liu Z.J."/>
        </authorList>
    </citation>
    <scope>NUCLEOTIDE SEQUENCE [LARGE SCALE GENOMIC DNA]</scope>
    <source>
        <strain evidence="13">cv. Shenzhen</strain>
        <tissue evidence="12">Stem</tissue>
    </source>
</reference>
<evidence type="ECO:0000256" key="8">
    <source>
        <dbReference type="ARBA" id="ARBA00023136"/>
    </source>
</evidence>
<dbReference type="GO" id="GO:0016020">
    <property type="term" value="C:membrane"/>
    <property type="evidence" value="ECO:0007669"/>
    <property type="project" value="UniProtKB-SubCell"/>
</dbReference>
<dbReference type="Proteomes" id="UP000236161">
    <property type="component" value="Unassembled WGS sequence"/>
</dbReference>
<dbReference type="SUPFAM" id="SSF103473">
    <property type="entry name" value="MFS general substrate transporter"/>
    <property type="match status" value="1"/>
</dbReference>
<feature type="transmembrane region" description="Helical" evidence="10">
    <location>
        <begin position="471"/>
        <end position="497"/>
    </location>
</feature>
<feature type="transmembrane region" description="Helical" evidence="10">
    <location>
        <begin position="226"/>
        <end position="247"/>
    </location>
</feature>
<dbReference type="PANTHER" id="PTHR23500:SF371">
    <property type="entry name" value="OS07G0206600 PROTEIN"/>
    <property type="match status" value="1"/>
</dbReference>
<keyword evidence="13" id="KW-1185">Reference proteome</keyword>
<feature type="transmembrane region" description="Helical" evidence="10">
    <location>
        <begin position="509"/>
        <end position="529"/>
    </location>
</feature>
<sequence length="598" mass="65197">MITIDLVQKVLQPSLAWVYLFFLVSVTKYFCDLGFPALLAGLHCNTYSSTWFSLPSSIAIFLGRWNISIQQKAATMAEAAISQAEASATAATDSAAVAAVDDDAKFTFYIAICSTLAATGGLLFGYDIGISGGVTAMDGFLEKFFHRVHRRQQAVKEDQEDNYCRYDDQELQLFTSSLYLACLVGSIVGSRTCSKYGRKLAIQLASIFYLVGAATNASAYDLSMLILGRILVGMGDGFVLQAVPLFLSELAPAKIRGSLNILFQLNVTVGILIAKTVNYFAAQIYPWGWRLSLGLAEALAIVLFLGSLVITETPTSLVERGHHQRGLAVLEKIRGTSNVRCEYKQIILAGEASRQVKDPYRSLLSRSCRPPLAVAVAVQIFTQFTGINVIMFYAPLLFETIGFKTSASLLSTVIVGGINAIATVVSIALVDRAGRRVLLMEASVQMFVTQAAIGGILAAKLTASSSLETGTAVAVVVLICLYVMSFAWSWGAFCCLIPSEIFPLESRTAGISCSMGINMICTFIIAQAFLSMLCRMRAGTFFFFAGWTVVMGLFVLFLLPETNGVPIDDMSERVWKQHWFWKSFMDDDQDPEAGNHEK</sequence>
<dbReference type="PROSITE" id="PS00216">
    <property type="entry name" value="SUGAR_TRANSPORT_1"/>
    <property type="match status" value="1"/>
</dbReference>
<dbReference type="InterPro" id="IPR005829">
    <property type="entry name" value="Sugar_transporter_CS"/>
</dbReference>
<proteinExistence type="inferred from homology"/>
<evidence type="ECO:0000259" key="11">
    <source>
        <dbReference type="PROSITE" id="PS50850"/>
    </source>
</evidence>
<dbReference type="InterPro" id="IPR036259">
    <property type="entry name" value="MFS_trans_sf"/>
</dbReference>
<dbReference type="InterPro" id="IPR003663">
    <property type="entry name" value="Sugar/inositol_transpt"/>
</dbReference>
<dbReference type="InterPro" id="IPR045262">
    <property type="entry name" value="STP/PLT_plant"/>
</dbReference>
<dbReference type="AlphaFoldDB" id="A0A2I0AQK5"/>
<dbReference type="GO" id="GO:0015145">
    <property type="term" value="F:monosaccharide transmembrane transporter activity"/>
    <property type="evidence" value="ECO:0007669"/>
    <property type="project" value="InterPro"/>
</dbReference>
<dbReference type="InterPro" id="IPR044778">
    <property type="entry name" value="MFS_STP/MST-like_plant"/>
</dbReference>
<dbReference type="PRINTS" id="PR00171">
    <property type="entry name" value="SUGRTRNSPORT"/>
</dbReference>
<dbReference type="InterPro" id="IPR020846">
    <property type="entry name" value="MFS_dom"/>
</dbReference>
<dbReference type="FunFam" id="1.20.1250.20:FF:000002">
    <property type="entry name" value="Sugar transport protein 13"/>
    <property type="match status" value="1"/>
</dbReference>
<gene>
    <name evidence="12" type="primary">STP13</name>
    <name evidence="12" type="ORF">AXF42_Ash015210</name>
</gene>
<keyword evidence="7 10" id="KW-1133">Transmembrane helix</keyword>
<name>A0A2I0AQK5_9ASPA</name>
<evidence type="ECO:0000313" key="12">
    <source>
        <dbReference type="EMBL" id="PKA57832.1"/>
    </source>
</evidence>
<accession>A0A2I0AQK5</accession>
<evidence type="ECO:0000256" key="1">
    <source>
        <dbReference type="ARBA" id="ARBA00004141"/>
    </source>
</evidence>
<keyword evidence="5 10" id="KW-0812">Transmembrane</keyword>
<dbReference type="STRING" id="1088818.A0A2I0AQK5"/>
<dbReference type="NCBIfam" id="TIGR00879">
    <property type="entry name" value="SP"/>
    <property type="match status" value="1"/>
</dbReference>
<evidence type="ECO:0000256" key="10">
    <source>
        <dbReference type="SAM" id="Phobius"/>
    </source>
</evidence>
<evidence type="ECO:0000256" key="7">
    <source>
        <dbReference type="ARBA" id="ARBA00022989"/>
    </source>
</evidence>
<feature type="transmembrane region" description="Helical" evidence="10">
    <location>
        <begin position="406"/>
        <end position="430"/>
    </location>
</feature>
<feature type="transmembrane region" description="Helical" evidence="10">
    <location>
        <begin position="200"/>
        <end position="220"/>
    </location>
</feature>
<dbReference type="Pfam" id="PF00083">
    <property type="entry name" value="Sugar_tr"/>
    <property type="match status" value="1"/>
</dbReference>
<dbReference type="EMBL" id="KZ451960">
    <property type="protein sequence ID" value="PKA57832.1"/>
    <property type="molecule type" value="Genomic_DNA"/>
</dbReference>
<evidence type="ECO:0000256" key="3">
    <source>
        <dbReference type="ARBA" id="ARBA00022448"/>
    </source>
</evidence>
<dbReference type="CDD" id="cd17361">
    <property type="entry name" value="MFS_STP"/>
    <property type="match status" value="1"/>
</dbReference>
<keyword evidence="3 9" id="KW-0813">Transport</keyword>
<dbReference type="PROSITE" id="PS00217">
    <property type="entry name" value="SUGAR_TRANSPORT_2"/>
    <property type="match status" value="1"/>
</dbReference>
<evidence type="ECO:0000256" key="9">
    <source>
        <dbReference type="RuleBase" id="RU003346"/>
    </source>
</evidence>
<feature type="domain" description="Major facilitator superfamily (MFS) profile" evidence="11">
    <location>
        <begin position="113"/>
        <end position="563"/>
    </location>
</feature>
<dbReference type="OrthoDB" id="5296287at2759"/>
<keyword evidence="6" id="KW-0769">Symport</keyword>
<comment type="subcellular location">
    <subcellularLocation>
        <location evidence="1">Membrane</location>
        <topology evidence="1">Multi-pass membrane protein</topology>
    </subcellularLocation>
</comment>
<evidence type="ECO:0000256" key="2">
    <source>
        <dbReference type="ARBA" id="ARBA00010992"/>
    </source>
</evidence>
<feature type="transmembrane region" description="Helical" evidence="10">
    <location>
        <begin position="171"/>
        <end position="188"/>
    </location>
</feature>
<evidence type="ECO:0000256" key="6">
    <source>
        <dbReference type="ARBA" id="ARBA00022847"/>
    </source>
</evidence>
<organism evidence="12 13">
    <name type="scientific">Apostasia shenzhenica</name>
    <dbReference type="NCBI Taxonomy" id="1088818"/>
    <lineage>
        <taxon>Eukaryota</taxon>
        <taxon>Viridiplantae</taxon>
        <taxon>Streptophyta</taxon>
        <taxon>Embryophyta</taxon>
        <taxon>Tracheophyta</taxon>
        <taxon>Spermatophyta</taxon>
        <taxon>Magnoliopsida</taxon>
        <taxon>Liliopsida</taxon>
        <taxon>Asparagales</taxon>
        <taxon>Orchidaceae</taxon>
        <taxon>Apostasioideae</taxon>
        <taxon>Apostasia</taxon>
    </lineage>
</organism>
<evidence type="ECO:0000256" key="4">
    <source>
        <dbReference type="ARBA" id="ARBA00022597"/>
    </source>
</evidence>
<dbReference type="InterPro" id="IPR005828">
    <property type="entry name" value="MFS_sugar_transport-like"/>
</dbReference>
<feature type="transmembrane region" description="Helical" evidence="10">
    <location>
        <begin position="437"/>
        <end position="459"/>
    </location>
</feature>
<feature type="transmembrane region" description="Helical" evidence="10">
    <location>
        <begin position="541"/>
        <end position="559"/>
    </location>
</feature>